<evidence type="ECO:0000313" key="2">
    <source>
        <dbReference type="EMBL" id="MBS2963280.1"/>
    </source>
</evidence>
<dbReference type="SUPFAM" id="SSF46565">
    <property type="entry name" value="Chaperone J-domain"/>
    <property type="match status" value="1"/>
</dbReference>
<keyword evidence="3" id="KW-1185">Reference proteome</keyword>
<dbReference type="InterPro" id="IPR001623">
    <property type="entry name" value="DnaJ_domain"/>
</dbReference>
<evidence type="ECO:0000256" key="1">
    <source>
        <dbReference type="SAM" id="MobiDB-lite"/>
    </source>
</evidence>
<dbReference type="RefSeq" id="WP_211466817.1">
    <property type="nucleotide sequence ID" value="NZ_JAGSXH010000023.1"/>
</dbReference>
<dbReference type="Gene3D" id="1.10.287.110">
    <property type="entry name" value="DnaJ domain"/>
    <property type="match status" value="1"/>
</dbReference>
<protein>
    <submittedName>
        <fullName evidence="2">J domain-containing protein</fullName>
    </submittedName>
</protein>
<accession>A0A8J8BC88</accession>
<gene>
    <name evidence="2" type="ORF">KGA66_09505</name>
</gene>
<evidence type="ECO:0000313" key="3">
    <source>
        <dbReference type="Proteomes" id="UP000677913"/>
    </source>
</evidence>
<dbReference type="InterPro" id="IPR036869">
    <property type="entry name" value="J_dom_sf"/>
</dbReference>
<feature type="region of interest" description="Disordered" evidence="1">
    <location>
        <begin position="1"/>
        <end position="28"/>
    </location>
</feature>
<organism evidence="2 3">
    <name type="scientific">Actinocrinis puniceicyclus</name>
    <dbReference type="NCBI Taxonomy" id="977794"/>
    <lineage>
        <taxon>Bacteria</taxon>
        <taxon>Bacillati</taxon>
        <taxon>Actinomycetota</taxon>
        <taxon>Actinomycetes</taxon>
        <taxon>Catenulisporales</taxon>
        <taxon>Actinospicaceae</taxon>
        <taxon>Actinocrinis</taxon>
    </lineage>
</organism>
<comment type="caution">
    <text evidence="2">The sequence shown here is derived from an EMBL/GenBank/DDBJ whole genome shotgun (WGS) entry which is preliminary data.</text>
</comment>
<dbReference type="EMBL" id="JAGSXH010000023">
    <property type="protein sequence ID" value="MBS2963280.1"/>
    <property type="molecule type" value="Genomic_DNA"/>
</dbReference>
<feature type="compositionally biased region" description="Polar residues" evidence="1">
    <location>
        <begin position="1"/>
        <end position="10"/>
    </location>
</feature>
<dbReference type="AlphaFoldDB" id="A0A8J8BC88"/>
<reference evidence="2" key="1">
    <citation type="submission" date="2021-04" db="EMBL/GenBank/DDBJ databases">
        <title>Genome based classification of Actinospica acidithermotolerans sp. nov., an actinobacterium isolated from an Indonesian hot spring.</title>
        <authorList>
            <person name="Kusuma A.B."/>
            <person name="Putra K.E."/>
            <person name="Nafisah S."/>
            <person name="Loh J."/>
            <person name="Nouioui I."/>
            <person name="Goodfellow M."/>
        </authorList>
    </citation>
    <scope>NUCLEOTIDE SEQUENCE</scope>
    <source>
        <strain evidence="2">DSM 45618</strain>
    </source>
</reference>
<sequence>MDVSATSATAVNPFGTASPPTGGQAAPSLEDTVASAERGLAEAQIALETTRFDLDRLTRLHHHHLGPLYDRLDELDLMIAEARAAMTGDPEQARRAYELRYGPSGQPVFDPLTDPLPTEPEPTAVIDPEYASTLRFTEPVEEPSKSADPAKTLQRLYRDLARRAHPDFTQDPREKERRNAFITRVNDAYRRSNLYELQRLAEEWVVISAEGPQMGTEERQLWLRQRLIWLRARTAEARVERETLLSSPLGQVLAEFGAERALEALYARLYEQIQHKERELHAVYTTDVRADPGAYVTAAYAADAGYAAQHAYAADPVYATEPSGPLQAGPLQASPVQYATPYPAQVQQEKPGLGFFG</sequence>
<dbReference type="Proteomes" id="UP000677913">
    <property type="component" value="Unassembled WGS sequence"/>
</dbReference>
<name>A0A8J8BC88_9ACTN</name>
<dbReference type="CDD" id="cd06257">
    <property type="entry name" value="DnaJ"/>
    <property type="match status" value="1"/>
</dbReference>
<proteinExistence type="predicted"/>